<proteinExistence type="predicted"/>
<feature type="region of interest" description="Disordered" evidence="1">
    <location>
        <begin position="53"/>
        <end position="97"/>
    </location>
</feature>
<reference evidence="2" key="1">
    <citation type="submission" date="2021-01" db="EMBL/GenBank/DDBJ databases">
        <authorList>
            <person name="Corre E."/>
            <person name="Pelletier E."/>
            <person name="Niang G."/>
            <person name="Scheremetjew M."/>
            <person name="Finn R."/>
            <person name="Kale V."/>
            <person name="Holt S."/>
            <person name="Cochrane G."/>
            <person name="Meng A."/>
            <person name="Brown T."/>
            <person name="Cohen L."/>
        </authorList>
    </citation>
    <scope>NUCLEOTIDE SEQUENCE</scope>
    <source>
        <strain evidence="2">10249 10 AB</strain>
    </source>
</reference>
<name>A0A7S4AI41_9STRA</name>
<gene>
    <name evidence="2" type="ORF">PAUS00366_LOCUS9243</name>
</gene>
<evidence type="ECO:0000313" key="2">
    <source>
        <dbReference type="EMBL" id="CAE0716491.1"/>
    </source>
</evidence>
<feature type="compositionally biased region" description="Low complexity" evidence="1">
    <location>
        <begin position="63"/>
        <end position="86"/>
    </location>
</feature>
<evidence type="ECO:0000256" key="1">
    <source>
        <dbReference type="SAM" id="MobiDB-lite"/>
    </source>
</evidence>
<organism evidence="2">
    <name type="scientific">Pseudo-nitzschia australis</name>
    <dbReference type="NCBI Taxonomy" id="44445"/>
    <lineage>
        <taxon>Eukaryota</taxon>
        <taxon>Sar</taxon>
        <taxon>Stramenopiles</taxon>
        <taxon>Ochrophyta</taxon>
        <taxon>Bacillariophyta</taxon>
        <taxon>Bacillariophyceae</taxon>
        <taxon>Bacillariophycidae</taxon>
        <taxon>Bacillariales</taxon>
        <taxon>Bacillariaceae</taxon>
        <taxon>Pseudo-nitzschia</taxon>
    </lineage>
</organism>
<dbReference type="AlphaFoldDB" id="A0A7S4AI41"/>
<accession>A0A7S4AI41</accession>
<sequence>MGNTMTTIATTTTMTMTMTMTTHHPHRSVASQVLLALATVFLLASSLHAFAPQERTRTRTRARIPTSISSITSSSTSTCLHSSATPSSPPPPQKPDLVGQTVFKAAIDRIQDEIEAQYANVNSPEAEQWLADRARAKQEDQQYVFLVGKLDVDLPIDTQPELDLTESIGPLVLVSNVWGRTAEATGMQSFDTITKVSVGGSADATELASFEYKTKETSLQETAGALTAAAQHAISIGKTEIQLEVQRLIKGYYAPEDSI</sequence>
<protein>
    <submittedName>
        <fullName evidence="2">Uncharacterized protein</fullName>
    </submittedName>
</protein>
<dbReference type="EMBL" id="HBIX01012387">
    <property type="protein sequence ID" value="CAE0716491.1"/>
    <property type="molecule type" value="Transcribed_RNA"/>
</dbReference>